<keyword evidence="1" id="KW-0812">Transmembrane</keyword>
<proteinExistence type="predicted"/>
<dbReference type="AlphaFoldDB" id="A0AAN7MAH4"/>
<gene>
    <name evidence="2" type="ORF">SAY86_023300</name>
</gene>
<sequence length="103" mass="11893">MQGLLSFLIKNTLYKRVVENFIGSNGLVFGNKVSIICQIRFPRCMNYHLKNVVIVGHPRREDIHIYFVTDMLLIFGYMQLLIFLSTLFLINEESSLHLNSGSV</sequence>
<name>A0AAN7MAH4_TRANT</name>
<dbReference type="EMBL" id="JAXQNO010000008">
    <property type="protein sequence ID" value="KAK4792865.1"/>
    <property type="molecule type" value="Genomic_DNA"/>
</dbReference>
<evidence type="ECO:0000313" key="3">
    <source>
        <dbReference type="Proteomes" id="UP001346149"/>
    </source>
</evidence>
<keyword evidence="1" id="KW-0472">Membrane</keyword>
<dbReference type="Proteomes" id="UP001346149">
    <property type="component" value="Unassembled WGS sequence"/>
</dbReference>
<evidence type="ECO:0000313" key="2">
    <source>
        <dbReference type="EMBL" id="KAK4792865.1"/>
    </source>
</evidence>
<protein>
    <submittedName>
        <fullName evidence="2">Uncharacterized protein</fullName>
    </submittedName>
</protein>
<reference evidence="2 3" key="1">
    <citation type="journal article" date="2023" name="Hortic Res">
        <title>Pangenome of water caltrop reveals structural variations and asymmetric subgenome divergence after allopolyploidization.</title>
        <authorList>
            <person name="Zhang X."/>
            <person name="Chen Y."/>
            <person name="Wang L."/>
            <person name="Yuan Y."/>
            <person name="Fang M."/>
            <person name="Shi L."/>
            <person name="Lu R."/>
            <person name="Comes H.P."/>
            <person name="Ma Y."/>
            <person name="Chen Y."/>
            <person name="Huang G."/>
            <person name="Zhou Y."/>
            <person name="Zheng Z."/>
            <person name="Qiu Y."/>
        </authorList>
    </citation>
    <scope>NUCLEOTIDE SEQUENCE [LARGE SCALE GENOMIC DNA]</scope>
    <source>
        <strain evidence="2">F231</strain>
    </source>
</reference>
<accession>A0AAN7MAH4</accession>
<evidence type="ECO:0000256" key="1">
    <source>
        <dbReference type="SAM" id="Phobius"/>
    </source>
</evidence>
<feature type="transmembrane region" description="Helical" evidence="1">
    <location>
        <begin position="65"/>
        <end position="90"/>
    </location>
</feature>
<keyword evidence="1" id="KW-1133">Transmembrane helix</keyword>
<keyword evidence="3" id="KW-1185">Reference proteome</keyword>
<comment type="caution">
    <text evidence="2">The sequence shown here is derived from an EMBL/GenBank/DDBJ whole genome shotgun (WGS) entry which is preliminary data.</text>
</comment>
<organism evidence="2 3">
    <name type="scientific">Trapa natans</name>
    <name type="common">Water chestnut</name>
    <dbReference type="NCBI Taxonomy" id="22666"/>
    <lineage>
        <taxon>Eukaryota</taxon>
        <taxon>Viridiplantae</taxon>
        <taxon>Streptophyta</taxon>
        <taxon>Embryophyta</taxon>
        <taxon>Tracheophyta</taxon>
        <taxon>Spermatophyta</taxon>
        <taxon>Magnoliopsida</taxon>
        <taxon>eudicotyledons</taxon>
        <taxon>Gunneridae</taxon>
        <taxon>Pentapetalae</taxon>
        <taxon>rosids</taxon>
        <taxon>malvids</taxon>
        <taxon>Myrtales</taxon>
        <taxon>Lythraceae</taxon>
        <taxon>Trapa</taxon>
    </lineage>
</organism>